<protein>
    <submittedName>
        <fullName evidence="2">Peptidase S58 family protein</fullName>
    </submittedName>
</protein>
<name>A0A845QRN4_9CLOT</name>
<sequence>MKEIGIKDINDIFVGNAEYENGPTGCTVIISEEGFVAGVDVRGGAPGTRETDVLKPENMIEKVHCVFLSGGSAYGLDCASGIMEFLEEKNIGFDVGVARVPIVCGAVLFDLNLGDPKVRPDKNLGYNACKNAYSNNFKQGSFGAGIGASIGKLYGLNSAMKGGIGIYGIQVGDLKVLSIVAVNALGDILDNGKIIAGLRNDENKFLETEKEMIKNYNKTENLFGQNTTIGAVITNAKFNKAQMNKIASMAHNGFARAIRPSHSIFDGDTIFTLSTGKINADISAVGMLASITMENAIINGVKKADSKENLITYKDLKK</sequence>
<keyword evidence="3" id="KW-1185">Reference proteome</keyword>
<dbReference type="Pfam" id="PF03576">
    <property type="entry name" value="Peptidase_S58"/>
    <property type="match status" value="1"/>
</dbReference>
<dbReference type="OrthoDB" id="9808347at2"/>
<dbReference type="RefSeq" id="WP_160195961.1">
    <property type="nucleotide sequence ID" value="NZ_QXXA01000001.1"/>
</dbReference>
<organism evidence="2 3">
    <name type="scientific">Senegalia massiliensis</name>
    <dbReference type="NCBI Taxonomy" id="1720316"/>
    <lineage>
        <taxon>Bacteria</taxon>
        <taxon>Bacillati</taxon>
        <taxon>Bacillota</taxon>
        <taxon>Clostridia</taxon>
        <taxon>Eubacteriales</taxon>
        <taxon>Clostridiaceae</taxon>
        <taxon>Senegalia</taxon>
    </lineage>
</organism>
<evidence type="ECO:0000256" key="1">
    <source>
        <dbReference type="ARBA" id="ARBA00007068"/>
    </source>
</evidence>
<evidence type="ECO:0000313" key="2">
    <source>
        <dbReference type="EMBL" id="NBI05457.1"/>
    </source>
</evidence>
<reference evidence="2 3" key="1">
    <citation type="submission" date="2018-08" db="EMBL/GenBank/DDBJ databases">
        <title>Murine metabolic-syndrome-specific gut microbial biobank.</title>
        <authorList>
            <person name="Liu C."/>
        </authorList>
    </citation>
    <scope>NUCLEOTIDE SEQUENCE [LARGE SCALE GENOMIC DNA]</scope>
    <source>
        <strain evidence="2 3">583</strain>
    </source>
</reference>
<accession>A0A845QRN4</accession>
<gene>
    <name evidence="2" type="ORF">D3Z33_01135</name>
</gene>
<dbReference type="Gene3D" id="3.60.70.12">
    <property type="entry name" value="L-amino peptidase D-ALA esterase/amidase"/>
    <property type="match status" value="1"/>
</dbReference>
<dbReference type="PANTHER" id="PTHR36512">
    <property type="entry name" value="D-AMINOPEPTIDASE"/>
    <property type="match status" value="1"/>
</dbReference>
<evidence type="ECO:0000313" key="3">
    <source>
        <dbReference type="Proteomes" id="UP000467132"/>
    </source>
</evidence>
<comment type="similarity">
    <text evidence="1">Belongs to the peptidase S58 family.</text>
</comment>
<dbReference type="Proteomes" id="UP000467132">
    <property type="component" value="Unassembled WGS sequence"/>
</dbReference>
<dbReference type="AlphaFoldDB" id="A0A845QRN4"/>
<dbReference type="GO" id="GO:0004177">
    <property type="term" value="F:aminopeptidase activity"/>
    <property type="evidence" value="ECO:0007669"/>
    <property type="project" value="TreeGrafter"/>
</dbReference>
<comment type="caution">
    <text evidence="2">The sequence shown here is derived from an EMBL/GenBank/DDBJ whole genome shotgun (WGS) entry which is preliminary data.</text>
</comment>
<proteinExistence type="inferred from homology"/>
<dbReference type="InterPro" id="IPR016117">
    <property type="entry name" value="ArgJ-like_dom_sf"/>
</dbReference>
<dbReference type="PANTHER" id="PTHR36512:SF3">
    <property type="entry name" value="BLR5678 PROTEIN"/>
    <property type="match status" value="1"/>
</dbReference>
<dbReference type="InterPro" id="IPR005321">
    <property type="entry name" value="Peptidase_S58_DmpA"/>
</dbReference>
<dbReference type="CDD" id="cd02252">
    <property type="entry name" value="nylC_like"/>
    <property type="match status" value="1"/>
</dbReference>
<dbReference type="SUPFAM" id="SSF56266">
    <property type="entry name" value="DmpA/ArgJ-like"/>
    <property type="match status" value="1"/>
</dbReference>
<dbReference type="EMBL" id="QXXA01000001">
    <property type="protein sequence ID" value="NBI05457.1"/>
    <property type="molecule type" value="Genomic_DNA"/>
</dbReference>